<keyword evidence="2" id="KW-1185">Reference proteome</keyword>
<dbReference type="InterPro" id="IPR021974">
    <property type="entry name" value="DUF3581"/>
</dbReference>
<dbReference type="STRING" id="1348114.OM33_06000"/>
<dbReference type="Pfam" id="PF12119">
    <property type="entry name" value="DUF3581"/>
    <property type="match status" value="1"/>
</dbReference>
<sequence>MLSGFYQESEGKVSFTRDQASRFAKLIADDYNPLHDIDAKRFCVPGDLLFSMVLNKYGVSEKMHFTFAGMVDEKVSLTFPDADSDIALTQDEKVYLSVNREGDTSTCEELTNSLIKNYVEFSGKAFPHVIIPLMGEQEVMINPARPMVMYESMSIEFSNLDVKQPVLEFVTPEFELSGKRGKITLPFVFKDGDKVIGKGEKNMLVSGIREYCQKTVDELIAYYNQRKVDLKPA</sequence>
<dbReference type="AlphaFoldDB" id="A0A0A7EFB3"/>
<protein>
    <recommendedName>
        <fullName evidence="3">DUF3581 domain-containing protein</fullName>
    </recommendedName>
</protein>
<name>A0A0A7EFB3_9GAMM</name>
<organism evidence="1 2">
    <name type="scientific">Pseudoalteromonas piratica</name>
    <dbReference type="NCBI Taxonomy" id="1348114"/>
    <lineage>
        <taxon>Bacteria</taxon>
        <taxon>Pseudomonadati</taxon>
        <taxon>Pseudomonadota</taxon>
        <taxon>Gammaproteobacteria</taxon>
        <taxon>Alteromonadales</taxon>
        <taxon>Pseudoalteromonadaceae</taxon>
        <taxon>Pseudoalteromonas</taxon>
    </lineage>
</organism>
<dbReference type="HOGENOM" id="CLU_1189256_0_0_6"/>
<dbReference type="OrthoDB" id="5892138at2"/>
<evidence type="ECO:0000313" key="2">
    <source>
        <dbReference type="Proteomes" id="UP000030341"/>
    </source>
</evidence>
<dbReference type="KEGG" id="pseo:OM33_06000"/>
<gene>
    <name evidence="1" type="ORF">OM33_06000</name>
</gene>
<evidence type="ECO:0008006" key="3">
    <source>
        <dbReference type="Google" id="ProtNLM"/>
    </source>
</evidence>
<dbReference type="eggNOG" id="ENOG502ZWH8">
    <property type="taxonomic scope" value="Bacteria"/>
</dbReference>
<dbReference type="RefSeq" id="WP_038639975.1">
    <property type="nucleotide sequence ID" value="NZ_CP009888.1"/>
</dbReference>
<dbReference type="Proteomes" id="UP000030341">
    <property type="component" value="Chromosome 1"/>
</dbReference>
<dbReference type="EMBL" id="CP009888">
    <property type="protein sequence ID" value="AIY64746.1"/>
    <property type="molecule type" value="Genomic_DNA"/>
</dbReference>
<accession>A0A0A7EFB3</accession>
<evidence type="ECO:0000313" key="1">
    <source>
        <dbReference type="EMBL" id="AIY64746.1"/>
    </source>
</evidence>
<reference evidence="1 2" key="1">
    <citation type="submission" date="2014-11" db="EMBL/GenBank/DDBJ databases">
        <title>Complete Genome Sequence of Pseudoalteromonas sp. Strain OCN003 Isolated from Kaneohe Bay, Oahu, Hawaii.</title>
        <authorList>
            <person name="Beurmann S."/>
            <person name="Videau P."/>
            <person name="Ushijima B."/>
            <person name="Smith A.M."/>
            <person name="Aeby G.S."/>
            <person name="Callahan S.M."/>
            <person name="Belcaid M."/>
        </authorList>
    </citation>
    <scope>NUCLEOTIDE SEQUENCE [LARGE SCALE GENOMIC DNA]</scope>
    <source>
        <strain evidence="1 2">OCN003</strain>
    </source>
</reference>
<proteinExistence type="predicted"/>